<protein>
    <submittedName>
        <fullName evidence="1">Uncharacterized protein</fullName>
    </submittedName>
</protein>
<gene>
    <name evidence="1" type="ORF">RhiirA5_429477</name>
</gene>
<dbReference type="Proteomes" id="UP000232722">
    <property type="component" value="Unassembled WGS sequence"/>
</dbReference>
<evidence type="ECO:0000313" key="2">
    <source>
        <dbReference type="Proteomes" id="UP000232722"/>
    </source>
</evidence>
<sequence length="87" mass="9888">MLIANLQTETVLISFDNYKEPTIVSLKGKRVVPIAITVHKSQGLTLNKAIIDLDIKDFEKLQCIKDGKRLLERVDKEKHLVFMIPGN</sequence>
<organism evidence="1 2">
    <name type="scientific">Rhizophagus irregularis</name>
    <dbReference type="NCBI Taxonomy" id="588596"/>
    <lineage>
        <taxon>Eukaryota</taxon>
        <taxon>Fungi</taxon>
        <taxon>Fungi incertae sedis</taxon>
        <taxon>Mucoromycota</taxon>
        <taxon>Glomeromycotina</taxon>
        <taxon>Glomeromycetes</taxon>
        <taxon>Glomerales</taxon>
        <taxon>Glomeraceae</taxon>
        <taxon>Rhizophagus</taxon>
    </lineage>
</organism>
<dbReference type="AlphaFoldDB" id="A0A2N0NYE0"/>
<reference evidence="1 2" key="1">
    <citation type="submission" date="2016-04" db="EMBL/GenBank/DDBJ databases">
        <title>Genome analyses suggest a sexual origin of heterokaryosis in a supposedly ancient asexual fungus.</title>
        <authorList>
            <person name="Ropars J."/>
            <person name="Sedzielewska K."/>
            <person name="Noel J."/>
            <person name="Charron P."/>
            <person name="Farinelli L."/>
            <person name="Marton T."/>
            <person name="Kruger M."/>
            <person name="Pelin A."/>
            <person name="Brachmann A."/>
            <person name="Corradi N."/>
        </authorList>
    </citation>
    <scope>NUCLEOTIDE SEQUENCE [LARGE SCALE GENOMIC DNA]</scope>
    <source>
        <strain evidence="1 2">A5</strain>
    </source>
</reference>
<proteinExistence type="predicted"/>
<reference evidence="1 2" key="2">
    <citation type="submission" date="2017-09" db="EMBL/GenBank/DDBJ databases">
        <title>Extensive intraspecific genome diversity in a model arbuscular mycorrhizal fungus.</title>
        <authorList>
            <person name="Chen E.C."/>
            <person name="Morin E."/>
            <person name="Beaudet D."/>
            <person name="Noel J."/>
            <person name="Ndikumana S."/>
            <person name="Charron P."/>
            <person name="St-Onge C."/>
            <person name="Giorgi J."/>
            <person name="Grigoriev I.V."/>
            <person name="Roux C."/>
            <person name="Martin F.M."/>
            <person name="Corradi N."/>
        </authorList>
    </citation>
    <scope>NUCLEOTIDE SEQUENCE [LARGE SCALE GENOMIC DNA]</scope>
    <source>
        <strain evidence="1 2">A5</strain>
    </source>
</reference>
<name>A0A2N0NYE0_9GLOM</name>
<comment type="caution">
    <text evidence="1">The sequence shown here is derived from an EMBL/GenBank/DDBJ whole genome shotgun (WGS) entry which is preliminary data.</text>
</comment>
<accession>A0A2N0NYE0</accession>
<evidence type="ECO:0000313" key="1">
    <source>
        <dbReference type="EMBL" id="PKB99576.1"/>
    </source>
</evidence>
<dbReference type="EMBL" id="LLXJ01002139">
    <property type="protein sequence ID" value="PKB99576.1"/>
    <property type="molecule type" value="Genomic_DNA"/>
</dbReference>